<dbReference type="Proteomes" id="UP001217089">
    <property type="component" value="Unassembled WGS sequence"/>
</dbReference>
<organism evidence="2 3">
    <name type="scientific">Tegillarca granosa</name>
    <name type="common">Malaysian cockle</name>
    <name type="synonym">Anadara granosa</name>
    <dbReference type="NCBI Taxonomy" id="220873"/>
    <lineage>
        <taxon>Eukaryota</taxon>
        <taxon>Metazoa</taxon>
        <taxon>Spiralia</taxon>
        <taxon>Lophotrochozoa</taxon>
        <taxon>Mollusca</taxon>
        <taxon>Bivalvia</taxon>
        <taxon>Autobranchia</taxon>
        <taxon>Pteriomorphia</taxon>
        <taxon>Arcoida</taxon>
        <taxon>Arcoidea</taxon>
        <taxon>Arcidae</taxon>
        <taxon>Tegillarca</taxon>
    </lineage>
</organism>
<comment type="caution">
    <text evidence="2">The sequence shown here is derived from an EMBL/GenBank/DDBJ whole genome shotgun (WGS) entry which is preliminary data.</text>
</comment>
<gene>
    <name evidence="2" type="ORF">KUTeg_013270</name>
</gene>
<dbReference type="EMBL" id="JARBDR010000657">
    <property type="protein sequence ID" value="KAJ8308396.1"/>
    <property type="molecule type" value="Genomic_DNA"/>
</dbReference>
<evidence type="ECO:0000256" key="1">
    <source>
        <dbReference type="SAM" id="MobiDB-lite"/>
    </source>
</evidence>
<feature type="region of interest" description="Disordered" evidence="1">
    <location>
        <begin position="1"/>
        <end position="51"/>
    </location>
</feature>
<accession>A0ABQ9EWP7</accession>
<evidence type="ECO:0000313" key="2">
    <source>
        <dbReference type="EMBL" id="KAJ8308396.1"/>
    </source>
</evidence>
<name>A0ABQ9EWP7_TEGGR</name>
<reference evidence="2 3" key="1">
    <citation type="submission" date="2022-12" db="EMBL/GenBank/DDBJ databases">
        <title>Chromosome-level genome of Tegillarca granosa.</title>
        <authorList>
            <person name="Kim J."/>
        </authorList>
    </citation>
    <scope>NUCLEOTIDE SEQUENCE [LARGE SCALE GENOMIC DNA]</scope>
    <source>
        <strain evidence="2">Teg-2019</strain>
        <tissue evidence="2">Adductor muscle</tissue>
    </source>
</reference>
<protein>
    <submittedName>
        <fullName evidence="2">Uncharacterized protein</fullName>
    </submittedName>
</protein>
<feature type="compositionally biased region" description="Polar residues" evidence="1">
    <location>
        <begin position="24"/>
        <end position="51"/>
    </location>
</feature>
<keyword evidence="3" id="KW-1185">Reference proteome</keyword>
<sequence>MDEDKRPRPPSSGLNFCHQDDTQSSRSGDTPITPSQSITNSSQIADNNSETDCGLGAIQNLYTNFNL</sequence>
<proteinExistence type="predicted"/>
<evidence type="ECO:0000313" key="3">
    <source>
        <dbReference type="Proteomes" id="UP001217089"/>
    </source>
</evidence>